<gene>
    <name evidence="2" type="ORF">ERS852480_01432</name>
    <name evidence="3" type="ORF">NCTC11224_01404</name>
</gene>
<evidence type="ECO:0000313" key="2">
    <source>
        <dbReference type="EMBL" id="CUO58146.1"/>
    </source>
</evidence>
<dbReference type="STRING" id="1280695.GCA_000424325_01217"/>
<dbReference type="eggNOG" id="COG1307">
    <property type="taxonomic scope" value="Bacteria"/>
</dbReference>
<dbReference type="InterPro" id="IPR043168">
    <property type="entry name" value="DegV_C"/>
</dbReference>
<accession>A0A174GAI6</accession>
<dbReference type="SUPFAM" id="SSF82549">
    <property type="entry name" value="DAK1/DegV-like"/>
    <property type="match status" value="1"/>
</dbReference>
<dbReference type="Gene3D" id="3.40.50.10440">
    <property type="entry name" value="Dihydroxyacetone kinase, domain 1"/>
    <property type="match status" value="1"/>
</dbReference>
<dbReference type="Gene3D" id="3.30.1180.10">
    <property type="match status" value="1"/>
</dbReference>
<dbReference type="InterPro" id="IPR050270">
    <property type="entry name" value="DegV_domain_contain"/>
</dbReference>
<keyword evidence="5" id="KW-1185">Reference proteome</keyword>
<dbReference type="PANTHER" id="PTHR33434">
    <property type="entry name" value="DEGV DOMAIN-CONTAINING PROTEIN DR_1986-RELATED"/>
    <property type="match status" value="1"/>
</dbReference>
<evidence type="ECO:0000313" key="4">
    <source>
        <dbReference type="Proteomes" id="UP000095512"/>
    </source>
</evidence>
<dbReference type="RefSeq" id="WP_022202785.1">
    <property type="nucleotide sequence ID" value="NZ_CAJUGB010000001.1"/>
</dbReference>
<organism evidence="2 4">
    <name type="scientific">Enterocloster clostridioformis</name>
    <dbReference type="NCBI Taxonomy" id="1531"/>
    <lineage>
        <taxon>Bacteria</taxon>
        <taxon>Bacillati</taxon>
        <taxon>Bacillota</taxon>
        <taxon>Clostridia</taxon>
        <taxon>Lachnospirales</taxon>
        <taxon>Lachnospiraceae</taxon>
        <taxon>Enterocloster</taxon>
    </lineage>
</organism>
<reference evidence="2 4" key="1">
    <citation type="submission" date="2015-09" db="EMBL/GenBank/DDBJ databases">
        <authorList>
            <consortium name="Pathogen Informatics"/>
        </authorList>
    </citation>
    <scope>NUCLEOTIDE SEQUENCE [LARGE SCALE GENOMIC DNA]</scope>
    <source>
        <strain evidence="2 4">2789STDY5834865</strain>
    </source>
</reference>
<dbReference type="Proteomes" id="UP000095512">
    <property type="component" value="Unassembled WGS sequence"/>
</dbReference>
<sequence length="286" mass="31008">MTYKIIGDSCLDLTEDMKKDPRFQMIPLTLQVGSAQVVDDETFDQKRFIEMVKACPECPKTACPSPETFKAAFAEADAEAVFVITLSSHLSGSYNSAAVAKKLYEEEMAEKGMAEQAKKVAVIDSLSASSGELNIALFIQNLCDSGLEFDEVVEKTLAYRDGMNTYFVLESLDTLRKNGRLSGLQAFFATALNIKPVMGADTGTIIKLDQARGMNKALHRMCDIAVKEVVDAAGKIAVVCHVNNPERAEYVKNELAKRVGFKKIVVTNAAGVATVYANDGGIVLAV</sequence>
<dbReference type="PANTHER" id="PTHR33434:SF2">
    <property type="entry name" value="FATTY ACID-BINDING PROTEIN TM_1468"/>
    <property type="match status" value="1"/>
</dbReference>
<evidence type="ECO:0000313" key="3">
    <source>
        <dbReference type="EMBL" id="SQB10098.1"/>
    </source>
</evidence>
<evidence type="ECO:0000256" key="1">
    <source>
        <dbReference type="ARBA" id="ARBA00023121"/>
    </source>
</evidence>
<keyword evidence="1" id="KW-0446">Lipid-binding</keyword>
<protein>
    <submittedName>
        <fullName evidence="2">DegV family protein</fullName>
    </submittedName>
</protein>
<dbReference type="EMBL" id="CZAB01000008">
    <property type="protein sequence ID" value="CUO58146.1"/>
    <property type="molecule type" value="Genomic_DNA"/>
</dbReference>
<dbReference type="Proteomes" id="UP000251853">
    <property type="component" value="Unassembled WGS sequence"/>
</dbReference>
<evidence type="ECO:0000313" key="5">
    <source>
        <dbReference type="Proteomes" id="UP000251853"/>
    </source>
</evidence>
<dbReference type="GO" id="GO:0008289">
    <property type="term" value="F:lipid binding"/>
    <property type="evidence" value="ECO:0007669"/>
    <property type="project" value="UniProtKB-KW"/>
</dbReference>
<dbReference type="AlphaFoldDB" id="A0A174GAI6"/>
<name>A0A174GAI6_9FIRM</name>
<dbReference type="InterPro" id="IPR003797">
    <property type="entry name" value="DegV"/>
</dbReference>
<dbReference type="Gene3D" id="2.20.28.50">
    <property type="entry name" value="degv family protein"/>
    <property type="match status" value="1"/>
</dbReference>
<dbReference type="NCBIfam" id="TIGR00762">
    <property type="entry name" value="DegV"/>
    <property type="match status" value="1"/>
</dbReference>
<dbReference type="Pfam" id="PF02645">
    <property type="entry name" value="DegV"/>
    <property type="match status" value="1"/>
</dbReference>
<proteinExistence type="predicted"/>
<reference evidence="3 5" key="2">
    <citation type="submission" date="2018-06" db="EMBL/GenBank/DDBJ databases">
        <authorList>
            <consortium name="Pathogen Informatics"/>
            <person name="Doyle S."/>
        </authorList>
    </citation>
    <scope>NUCLEOTIDE SEQUENCE [LARGE SCALE GENOMIC DNA]</scope>
    <source>
        <strain evidence="3 5">NCTC11224</strain>
    </source>
</reference>
<dbReference type="EMBL" id="UAVW01000002">
    <property type="protein sequence ID" value="SQB10098.1"/>
    <property type="molecule type" value="Genomic_DNA"/>
</dbReference>
<dbReference type="PROSITE" id="PS51482">
    <property type="entry name" value="DEGV"/>
    <property type="match status" value="1"/>
</dbReference>